<comment type="similarity">
    <text evidence="1 2">Belongs to the UPF0102 family.</text>
</comment>
<dbReference type="SUPFAM" id="SSF52980">
    <property type="entry name" value="Restriction endonuclease-like"/>
    <property type="match status" value="1"/>
</dbReference>
<sequence>MAVHNDLGRKGEELAKSYLEKNGYEILDENWVSGKAEVDLIVYKEGIMVFVEVKSRSSVAFGQPEEFVQKAKQKQMEIASLAYIEIMNHQNEIRFDIIAITFRKDSTYILNHIEDAFWPED</sequence>
<evidence type="ECO:0000256" key="1">
    <source>
        <dbReference type="ARBA" id="ARBA00006738"/>
    </source>
</evidence>
<dbReference type="PANTHER" id="PTHR34039">
    <property type="entry name" value="UPF0102 PROTEIN YRAN"/>
    <property type="match status" value="1"/>
</dbReference>
<dbReference type="RefSeq" id="WP_316761853.1">
    <property type="nucleotide sequence ID" value="NZ_BAABAK010000004.1"/>
</dbReference>
<evidence type="ECO:0000313" key="3">
    <source>
        <dbReference type="EMBL" id="GAA3958862.1"/>
    </source>
</evidence>
<dbReference type="InterPro" id="IPR003509">
    <property type="entry name" value="UPF0102_YraN-like"/>
</dbReference>
<evidence type="ECO:0000313" key="4">
    <source>
        <dbReference type="Proteomes" id="UP001501081"/>
    </source>
</evidence>
<dbReference type="EMBL" id="BAABAK010000004">
    <property type="protein sequence ID" value="GAA3958862.1"/>
    <property type="molecule type" value="Genomic_DNA"/>
</dbReference>
<gene>
    <name evidence="3" type="ORF">GCM10022246_10480</name>
</gene>
<comment type="caution">
    <text evidence="3">The sequence shown here is derived from an EMBL/GenBank/DDBJ whole genome shotgun (WGS) entry which is preliminary data.</text>
</comment>
<evidence type="ECO:0000256" key="2">
    <source>
        <dbReference type="HAMAP-Rule" id="MF_00048"/>
    </source>
</evidence>
<dbReference type="HAMAP" id="MF_00048">
    <property type="entry name" value="UPF0102"/>
    <property type="match status" value="1"/>
</dbReference>
<proteinExistence type="inferred from homology"/>
<dbReference type="Pfam" id="PF02021">
    <property type="entry name" value="UPF0102"/>
    <property type="match status" value="1"/>
</dbReference>
<reference evidence="4" key="1">
    <citation type="journal article" date="2019" name="Int. J. Syst. Evol. Microbiol.">
        <title>The Global Catalogue of Microorganisms (GCM) 10K type strain sequencing project: providing services to taxonomists for standard genome sequencing and annotation.</title>
        <authorList>
            <consortium name="The Broad Institute Genomics Platform"/>
            <consortium name="The Broad Institute Genome Sequencing Center for Infectious Disease"/>
            <person name="Wu L."/>
            <person name="Ma J."/>
        </authorList>
    </citation>
    <scope>NUCLEOTIDE SEQUENCE [LARGE SCALE GENOMIC DNA]</scope>
    <source>
        <strain evidence="4">JCM 17338</strain>
    </source>
</reference>
<dbReference type="InterPro" id="IPR011856">
    <property type="entry name" value="tRNA_endonuc-like_dom_sf"/>
</dbReference>
<protein>
    <recommendedName>
        <fullName evidence="2">UPF0102 protein GCM10022246_10480</fullName>
    </recommendedName>
</protein>
<dbReference type="Proteomes" id="UP001501081">
    <property type="component" value="Unassembled WGS sequence"/>
</dbReference>
<dbReference type="PANTHER" id="PTHR34039:SF1">
    <property type="entry name" value="UPF0102 PROTEIN YRAN"/>
    <property type="match status" value="1"/>
</dbReference>
<dbReference type="CDD" id="cd20736">
    <property type="entry name" value="PoNe_Nuclease"/>
    <property type="match status" value="1"/>
</dbReference>
<dbReference type="NCBIfam" id="NF009150">
    <property type="entry name" value="PRK12497.1-3"/>
    <property type="match status" value="1"/>
</dbReference>
<dbReference type="Gene3D" id="3.40.1350.10">
    <property type="match status" value="1"/>
</dbReference>
<accession>A0ABP7P312</accession>
<name>A0ABP7P312_9SPHI</name>
<dbReference type="InterPro" id="IPR011335">
    <property type="entry name" value="Restrct_endonuc-II-like"/>
</dbReference>
<keyword evidence="4" id="KW-1185">Reference proteome</keyword>
<organism evidence="3 4">
    <name type="scientific">Pedobacter ginsengiterrae</name>
    <dbReference type="NCBI Taxonomy" id="871696"/>
    <lineage>
        <taxon>Bacteria</taxon>
        <taxon>Pseudomonadati</taxon>
        <taxon>Bacteroidota</taxon>
        <taxon>Sphingobacteriia</taxon>
        <taxon>Sphingobacteriales</taxon>
        <taxon>Sphingobacteriaceae</taxon>
        <taxon>Pedobacter</taxon>
    </lineage>
</organism>